<name>B0DF18_LACBS</name>
<evidence type="ECO:0000256" key="1">
    <source>
        <dbReference type="SAM" id="MobiDB-lite"/>
    </source>
</evidence>
<dbReference type="GeneID" id="6078273"/>
<dbReference type="RefSeq" id="XP_001882618.1">
    <property type="nucleotide sequence ID" value="XM_001882583.1"/>
</dbReference>
<feature type="region of interest" description="Disordered" evidence="1">
    <location>
        <begin position="293"/>
        <end position="312"/>
    </location>
</feature>
<dbReference type="InParanoid" id="B0DF18"/>
<dbReference type="AlphaFoldDB" id="B0DF18"/>
<evidence type="ECO:0000313" key="2">
    <source>
        <dbReference type="EMBL" id="EDR06771.1"/>
    </source>
</evidence>
<dbReference type="Proteomes" id="UP000001194">
    <property type="component" value="Unassembled WGS sequence"/>
</dbReference>
<dbReference type="KEGG" id="lbc:LACBIDRAFT_328502"/>
<proteinExistence type="predicted"/>
<evidence type="ECO:0000313" key="3">
    <source>
        <dbReference type="Proteomes" id="UP000001194"/>
    </source>
</evidence>
<reference evidence="2 3" key="1">
    <citation type="journal article" date="2008" name="Nature">
        <title>The genome of Laccaria bicolor provides insights into mycorrhizal symbiosis.</title>
        <authorList>
            <person name="Martin F."/>
            <person name="Aerts A."/>
            <person name="Ahren D."/>
            <person name="Brun A."/>
            <person name="Danchin E.G.J."/>
            <person name="Duchaussoy F."/>
            <person name="Gibon J."/>
            <person name="Kohler A."/>
            <person name="Lindquist E."/>
            <person name="Pereda V."/>
            <person name="Salamov A."/>
            <person name="Shapiro H.J."/>
            <person name="Wuyts J."/>
            <person name="Blaudez D."/>
            <person name="Buee M."/>
            <person name="Brokstein P."/>
            <person name="Canbaeck B."/>
            <person name="Cohen D."/>
            <person name="Courty P.E."/>
            <person name="Coutinho P.M."/>
            <person name="Delaruelle C."/>
            <person name="Detter J.C."/>
            <person name="Deveau A."/>
            <person name="DiFazio S."/>
            <person name="Duplessis S."/>
            <person name="Fraissinet-Tachet L."/>
            <person name="Lucic E."/>
            <person name="Frey-Klett P."/>
            <person name="Fourrey C."/>
            <person name="Feussner I."/>
            <person name="Gay G."/>
            <person name="Grimwood J."/>
            <person name="Hoegger P.J."/>
            <person name="Jain P."/>
            <person name="Kilaru S."/>
            <person name="Labbe J."/>
            <person name="Lin Y.C."/>
            <person name="Legue V."/>
            <person name="Le Tacon F."/>
            <person name="Marmeisse R."/>
            <person name="Melayah D."/>
            <person name="Montanini B."/>
            <person name="Muratet M."/>
            <person name="Nehls U."/>
            <person name="Niculita-Hirzel H."/>
            <person name="Oudot-Le Secq M.P."/>
            <person name="Peter M."/>
            <person name="Quesneville H."/>
            <person name="Rajashekar B."/>
            <person name="Reich M."/>
            <person name="Rouhier N."/>
            <person name="Schmutz J."/>
            <person name="Yin T."/>
            <person name="Chalot M."/>
            <person name="Henrissat B."/>
            <person name="Kuees U."/>
            <person name="Lucas S."/>
            <person name="Van de Peer Y."/>
            <person name="Podila G.K."/>
            <person name="Polle A."/>
            <person name="Pukkila P.J."/>
            <person name="Richardson P.M."/>
            <person name="Rouze P."/>
            <person name="Sanders I.R."/>
            <person name="Stajich J.E."/>
            <person name="Tunlid A."/>
            <person name="Tuskan G."/>
            <person name="Grigoriev I.V."/>
        </authorList>
    </citation>
    <scope>NUCLEOTIDE SEQUENCE [LARGE SCALE GENOMIC DNA]</scope>
    <source>
        <strain evidence="3">S238N-H82 / ATCC MYA-4686</strain>
    </source>
</reference>
<dbReference type="EMBL" id="DS547107">
    <property type="protein sequence ID" value="EDR06771.1"/>
    <property type="molecule type" value="Genomic_DNA"/>
</dbReference>
<organism evidence="3">
    <name type="scientific">Laccaria bicolor (strain S238N-H82 / ATCC MYA-4686)</name>
    <name type="common">Bicoloured deceiver</name>
    <name type="synonym">Laccaria laccata var. bicolor</name>
    <dbReference type="NCBI Taxonomy" id="486041"/>
    <lineage>
        <taxon>Eukaryota</taxon>
        <taxon>Fungi</taxon>
        <taxon>Dikarya</taxon>
        <taxon>Basidiomycota</taxon>
        <taxon>Agaricomycotina</taxon>
        <taxon>Agaricomycetes</taxon>
        <taxon>Agaricomycetidae</taxon>
        <taxon>Agaricales</taxon>
        <taxon>Agaricineae</taxon>
        <taxon>Hydnangiaceae</taxon>
        <taxon>Laccaria</taxon>
    </lineage>
</organism>
<protein>
    <submittedName>
        <fullName evidence="2">Predicted protein</fullName>
    </submittedName>
</protein>
<gene>
    <name evidence="2" type="ORF">LACBIDRAFT_328502</name>
</gene>
<feature type="region of interest" description="Disordered" evidence="1">
    <location>
        <begin position="1"/>
        <end position="23"/>
    </location>
</feature>
<feature type="compositionally biased region" description="Polar residues" evidence="1">
    <location>
        <begin position="293"/>
        <end position="305"/>
    </location>
</feature>
<dbReference type="HOGENOM" id="CLU_891569_0_0_1"/>
<dbReference type="OrthoDB" id="2804327at2759"/>
<keyword evidence="3" id="KW-1185">Reference proteome</keyword>
<sequence length="312" mass="32715">MMVSASVRWKSDGSPADVQQTQNSGQSNHFLLLSSLSGLSLDFAWTCSGIQSCPTDSDGLPTDCPLSPSEMAGSDETRIPAAFESNGSVSSIPTIARSPAAFEGNTSATSNNGSWPLIIQTTSKNQSLPTNTSYAQGSCTKNCQCPDFESRNSLSQTSPQWCEDKPINDLSSQTTLESSLAQNLAAFEGDSTSQVIDSSSSLTTLCEDEAINDQTTQVILMPSIARIIAASEGNDSATTDVDSTPSPSTLAHMSTALEDNNLATIGIDSTSSVPTIAQSSAAFEGNHLAMTDNGFTPSTTLTTSKRPLPTEW</sequence>
<accession>B0DF18</accession>